<evidence type="ECO:0000256" key="3">
    <source>
        <dbReference type="ARBA" id="ARBA00012417"/>
    </source>
</evidence>
<evidence type="ECO:0000256" key="9">
    <source>
        <dbReference type="ARBA" id="ARBA00022763"/>
    </source>
</evidence>
<evidence type="ECO:0000256" key="7">
    <source>
        <dbReference type="ARBA" id="ARBA00022695"/>
    </source>
</evidence>
<dbReference type="GO" id="GO:0003887">
    <property type="term" value="F:DNA-directed DNA polymerase activity"/>
    <property type="evidence" value="ECO:0007669"/>
    <property type="project" value="UniProtKB-UniRule"/>
</dbReference>
<evidence type="ECO:0000256" key="2">
    <source>
        <dbReference type="ARBA" id="ARBA00007391"/>
    </source>
</evidence>
<dbReference type="SMART" id="SM00481">
    <property type="entry name" value="POLIIIAc"/>
    <property type="match status" value="1"/>
</dbReference>
<dbReference type="GO" id="GO:0003676">
    <property type="term" value="F:nucleic acid binding"/>
    <property type="evidence" value="ECO:0007669"/>
    <property type="project" value="InterPro"/>
</dbReference>
<evidence type="ECO:0000256" key="1">
    <source>
        <dbReference type="ARBA" id="ARBA00004496"/>
    </source>
</evidence>
<dbReference type="OrthoDB" id="9803237at2"/>
<gene>
    <name evidence="13" type="primary">dnaE2</name>
    <name evidence="15" type="ORF">SAMN03084138_04248</name>
</gene>
<keyword evidence="6 13" id="KW-0808">Transferase</keyword>
<dbReference type="PANTHER" id="PTHR32294:SF4">
    <property type="entry name" value="ERROR-PRONE DNA POLYMERASE"/>
    <property type="match status" value="1"/>
</dbReference>
<dbReference type="GO" id="GO:0006260">
    <property type="term" value="P:DNA replication"/>
    <property type="evidence" value="ECO:0007669"/>
    <property type="project" value="UniProtKB-KW"/>
</dbReference>
<dbReference type="InterPro" id="IPR029460">
    <property type="entry name" value="DNAPol_HHH"/>
</dbReference>
<evidence type="ECO:0000313" key="15">
    <source>
        <dbReference type="EMBL" id="SFQ17091.1"/>
    </source>
</evidence>
<evidence type="ECO:0000256" key="13">
    <source>
        <dbReference type="HAMAP-Rule" id="MF_01902"/>
    </source>
</evidence>
<dbReference type="GO" id="GO:0008408">
    <property type="term" value="F:3'-5' exonuclease activity"/>
    <property type="evidence" value="ECO:0007669"/>
    <property type="project" value="InterPro"/>
</dbReference>
<evidence type="ECO:0000256" key="12">
    <source>
        <dbReference type="ARBA" id="ARBA00049244"/>
    </source>
</evidence>
<evidence type="ECO:0000256" key="4">
    <source>
        <dbReference type="ARBA" id="ARBA00017273"/>
    </source>
</evidence>
<dbReference type="InterPro" id="IPR016195">
    <property type="entry name" value="Pol/histidinol_Pase-like"/>
</dbReference>
<dbReference type="NCBIfam" id="NF004225">
    <property type="entry name" value="PRK05672.1"/>
    <property type="match status" value="1"/>
</dbReference>
<evidence type="ECO:0000256" key="11">
    <source>
        <dbReference type="ARBA" id="ARBA00023204"/>
    </source>
</evidence>
<feature type="domain" description="Polymerase/histidinol phosphatase N-terminal" evidence="14">
    <location>
        <begin position="18"/>
        <end position="87"/>
    </location>
</feature>
<dbReference type="NCBIfam" id="TIGR00594">
    <property type="entry name" value="polc"/>
    <property type="match status" value="1"/>
</dbReference>
<proteinExistence type="inferred from homology"/>
<dbReference type="Pfam" id="PF02811">
    <property type="entry name" value="PHP"/>
    <property type="match status" value="1"/>
</dbReference>
<dbReference type="Pfam" id="PF17657">
    <property type="entry name" value="DNA_pol3_finger"/>
    <property type="match status" value="1"/>
</dbReference>
<dbReference type="EC" id="2.7.7.7" evidence="3 13"/>
<evidence type="ECO:0000313" key="16">
    <source>
        <dbReference type="Proteomes" id="UP000182692"/>
    </source>
</evidence>
<dbReference type="CDD" id="cd07434">
    <property type="entry name" value="PHP_PolIIIA_DnaE2"/>
    <property type="match status" value="1"/>
</dbReference>
<dbReference type="RefSeq" id="WP_074928517.1">
    <property type="nucleotide sequence ID" value="NZ_FOWR01000046.1"/>
</dbReference>
<keyword evidence="11 13" id="KW-0234">DNA repair</keyword>
<dbReference type="Proteomes" id="UP000182692">
    <property type="component" value="Unassembled WGS sequence"/>
</dbReference>
<dbReference type="Pfam" id="PF07733">
    <property type="entry name" value="DNA_pol3_alpha"/>
    <property type="match status" value="1"/>
</dbReference>
<dbReference type="GeneID" id="35873244"/>
<keyword evidence="10 13" id="KW-0239">DNA-directed DNA polymerase</keyword>
<dbReference type="HAMAP" id="MF_01902">
    <property type="entry name" value="DNApol_error_prone"/>
    <property type="match status" value="1"/>
</dbReference>
<keyword evidence="8 13" id="KW-0235">DNA replication</keyword>
<keyword evidence="9 13" id="KW-0227">DNA damage</keyword>
<comment type="function">
    <text evidence="13">DNA polymerase involved in damage-induced mutagenesis and translesion synthesis (TLS). It is not the major replicative DNA polymerase.</text>
</comment>
<dbReference type="InterPro" id="IPR040982">
    <property type="entry name" value="DNA_pol3_finger"/>
</dbReference>
<dbReference type="Pfam" id="PF14579">
    <property type="entry name" value="HHH_6"/>
    <property type="match status" value="1"/>
</dbReference>
<dbReference type="InterPro" id="IPR011708">
    <property type="entry name" value="DNA_pol3_alpha_NTPase_dom"/>
</dbReference>
<dbReference type="InterPro" id="IPR012340">
    <property type="entry name" value="NA-bd_OB-fold"/>
</dbReference>
<dbReference type="Gene3D" id="2.40.50.140">
    <property type="entry name" value="Nucleic acid-binding proteins"/>
    <property type="match status" value="1"/>
</dbReference>
<comment type="similarity">
    <text evidence="2 13">Belongs to the DNA polymerase type-C family. DnaE2 subfamily.</text>
</comment>
<dbReference type="InterPro" id="IPR004365">
    <property type="entry name" value="NA-bd_OB_tRNA"/>
</dbReference>
<dbReference type="GO" id="GO:0005737">
    <property type="term" value="C:cytoplasm"/>
    <property type="evidence" value="ECO:0007669"/>
    <property type="project" value="UniProtKB-SubCell"/>
</dbReference>
<dbReference type="InterPro" id="IPR004805">
    <property type="entry name" value="DnaE2/DnaE/PolC"/>
</dbReference>
<reference evidence="15 16" key="1">
    <citation type="submission" date="2016-10" db="EMBL/GenBank/DDBJ databases">
        <authorList>
            <person name="de Groot N.N."/>
        </authorList>
    </citation>
    <scope>NUCLEOTIDE SEQUENCE [LARGE SCALE GENOMIC DNA]</scope>
    <source>
        <strain evidence="15 16">DSM 15893</strain>
    </source>
</reference>
<dbReference type="PANTHER" id="PTHR32294">
    <property type="entry name" value="DNA POLYMERASE III SUBUNIT ALPHA"/>
    <property type="match status" value="1"/>
</dbReference>
<keyword evidence="7 13" id="KW-0548">Nucleotidyltransferase</keyword>
<dbReference type="Gene3D" id="1.10.150.870">
    <property type="match status" value="1"/>
</dbReference>
<dbReference type="AlphaFoldDB" id="A0A1I5WBQ5"/>
<evidence type="ECO:0000256" key="6">
    <source>
        <dbReference type="ARBA" id="ARBA00022679"/>
    </source>
</evidence>
<dbReference type="InterPro" id="IPR023073">
    <property type="entry name" value="DnaE2"/>
</dbReference>
<evidence type="ECO:0000259" key="14">
    <source>
        <dbReference type="SMART" id="SM00481"/>
    </source>
</evidence>
<evidence type="ECO:0000256" key="8">
    <source>
        <dbReference type="ARBA" id="ARBA00022705"/>
    </source>
</evidence>
<dbReference type="Pfam" id="PF01336">
    <property type="entry name" value="tRNA_anti-codon"/>
    <property type="match status" value="1"/>
</dbReference>
<protein>
    <recommendedName>
        <fullName evidence="4 13">Error-prone DNA polymerase</fullName>
        <ecNumber evidence="3 13">2.7.7.7</ecNumber>
    </recommendedName>
</protein>
<evidence type="ECO:0000256" key="10">
    <source>
        <dbReference type="ARBA" id="ARBA00022932"/>
    </source>
</evidence>
<sequence>MASSANDEQSQAPEHHYAELHCKSNYSFLTGASHPEELVTRAATLGYHAIAITDECSLAGIVRAYTCIRDQALPIQLIIGSEITYQDEKLVILCPTRKAYGELARLITQARMRSEKGHYHVFSDDFSHISQCLCIWVPRLSHLERHDASHIQQWLKKTFEGRLWIGAQRLLLPNEETYLNMVDTLADTLDVPVTCVNDVLMHHPQRQPLLDVVTAIREGKPLQECGHALPRNGEQALKPLSKLTKLYPDAWIKETKRIANLCHFSLSELRYEYPAELVPDGFTAQSYLRHLVHIGIKLRFPNGIKPEISATIEKELMLISEQRYEYFFLTIYDIVQFAKSQGILYQGRGSAANSIVCYCLEITAVNPEKISVLFERFISKERDEPPDIDVDFEHERREEIFRYIYKKYGRQRAAIAATVITYRFKSAFRDVGKALGINETQLDYYIKNLNHRDKGLDKTEQLSALGLDTQSHLGRWLLDLVEEIRGFPRHLSQHVGGFIISAGPLYELVPVENAAMAERSVIQWDKDDLESLGLLKVDILALGMLSAIRKAFAIISSQHQRALSIASITAMGDDPNVFQQLQKGDSVGVFQVESRAQINMLPRLRPACYYDLVIQIAIVRPGPIQGDMVHPFLKRRWGKEAVTYPSKEVESVLSRTMGVPIFQEQVIQLAMVAAGFSGGEADKLRRAMAAWKRNGKLAPFREKLINGMQARGYNIEFAEQIFRQIQGFGEYGFPESHSASFAVLAYTSSWLKHYYPVAFYCALLNSQPMGFYSPSQLLQDATRHDVVVLPVCVNNSLWDHQQILTPEGPALRLGFRLIKGFSSQGAERLLTQRPDNGFQNLNQLRGCGLTRGDLEALASANATQILANNRFSARWQMMDDSHTLPLLSQSATDTNDANVIHAPSAVEDLVEDYATTGITLGKHPIALLDESGKLGKHRLASELTSIKSGTAVTVAGIVTGRQRPGTASGVTFMTLEDQTGNINVVVWLATARAQNAPFVTAKILKVKGILEREGDVVHIIAGRFIDMTSTLNQLLIHSRDFH</sequence>
<dbReference type="STRING" id="1121869.SAMN03084138_04248"/>
<comment type="catalytic activity">
    <reaction evidence="12 13">
        <text>DNA(n) + a 2'-deoxyribonucleoside 5'-triphosphate = DNA(n+1) + diphosphate</text>
        <dbReference type="Rhea" id="RHEA:22508"/>
        <dbReference type="Rhea" id="RHEA-COMP:17339"/>
        <dbReference type="Rhea" id="RHEA-COMP:17340"/>
        <dbReference type="ChEBI" id="CHEBI:33019"/>
        <dbReference type="ChEBI" id="CHEBI:61560"/>
        <dbReference type="ChEBI" id="CHEBI:173112"/>
        <dbReference type="EC" id="2.7.7.7"/>
    </reaction>
</comment>
<dbReference type="Gene3D" id="3.20.20.140">
    <property type="entry name" value="Metal-dependent hydrolases"/>
    <property type="match status" value="1"/>
</dbReference>
<organism evidence="15 16">
    <name type="scientific">Enterovibrio norvegicus DSM 15893</name>
    <dbReference type="NCBI Taxonomy" id="1121869"/>
    <lineage>
        <taxon>Bacteria</taxon>
        <taxon>Pseudomonadati</taxon>
        <taxon>Pseudomonadota</taxon>
        <taxon>Gammaproteobacteria</taxon>
        <taxon>Vibrionales</taxon>
        <taxon>Vibrionaceae</taxon>
        <taxon>Enterovibrio</taxon>
    </lineage>
</organism>
<name>A0A1I5WBQ5_9GAMM</name>
<accession>A0A1I5WBQ5</accession>
<dbReference type="InterPro" id="IPR003141">
    <property type="entry name" value="Pol/His_phosphatase_N"/>
</dbReference>
<dbReference type="SUPFAM" id="SSF89550">
    <property type="entry name" value="PHP domain-like"/>
    <property type="match status" value="1"/>
</dbReference>
<dbReference type="EMBL" id="FOWR01000046">
    <property type="protein sequence ID" value="SFQ17091.1"/>
    <property type="molecule type" value="Genomic_DNA"/>
</dbReference>
<dbReference type="CDD" id="cd04485">
    <property type="entry name" value="DnaE_OBF"/>
    <property type="match status" value="1"/>
</dbReference>
<keyword evidence="5 13" id="KW-0963">Cytoplasm</keyword>
<dbReference type="InterPro" id="IPR004013">
    <property type="entry name" value="PHP_dom"/>
</dbReference>
<comment type="subcellular location">
    <subcellularLocation>
        <location evidence="1 13">Cytoplasm</location>
    </subcellularLocation>
</comment>
<dbReference type="GO" id="GO:0006281">
    <property type="term" value="P:DNA repair"/>
    <property type="evidence" value="ECO:0007669"/>
    <property type="project" value="UniProtKB-UniRule"/>
</dbReference>
<evidence type="ECO:0000256" key="5">
    <source>
        <dbReference type="ARBA" id="ARBA00022490"/>
    </source>
</evidence>